<dbReference type="EMBL" id="BAAANT010000020">
    <property type="protein sequence ID" value="GAA2146675.1"/>
    <property type="molecule type" value="Genomic_DNA"/>
</dbReference>
<reference evidence="1 2" key="1">
    <citation type="journal article" date="2019" name="Int. J. Syst. Evol. Microbiol.">
        <title>The Global Catalogue of Microorganisms (GCM) 10K type strain sequencing project: providing services to taxonomists for standard genome sequencing and annotation.</title>
        <authorList>
            <consortium name="The Broad Institute Genomics Platform"/>
            <consortium name="The Broad Institute Genome Sequencing Center for Infectious Disease"/>
            <person name="Wu L."/>
            <person name="Ma J."/>
        </authorList>
    </citation>
    <scope>NUCLEOTIDE SEQUENCE [LARGE SCALE GENOMIC DNA]</scope>
    <source>
        <strain evidence="1 2">JCM 14560</strain>
    </source>
</reference>
<organism evidence="1 2">
    <name type="scientific">Kitasatospora kazusensis</name>
    <dbReference type="NCBI Taxonomy" id="407974"/>
    <lineage>
        <taxon>Bacteria</taxon>
        <taxon>Bacillati</taxon>
        <taxon>Actinomycetota</taxon>
        <taxon>Actinomycetes</taxon>
        <taxon>Kitasatosporales</taxon>
        <taxon>Streptomycetaceae</taxon>
        <taxon>Kitasatospora</taxon>
    </lineage>
</organism>
<dbReference type="RefSeq" id="WP_344466269.1">
    <property type="nucleotide sequence ID" value="NZ_BAAANT010000020.1"/>
</dbReference>
<evidence type="ECO:0000313" key="1">
    <source>
        <dbReference type="EMBL" id="GAA2146675.1"/>
    </source>
</evidence>
<evidence type="ECO:0000313" key="2">
    <source>
        <dbReference type="Proteomes" id="UP001422759"/>
    </source>
</evidence>
<gene>
    <name evidence="1" type="ORF">GCM10009760_36660</name>
</gene>
<sequence length="105" mass="10878">MSEAKTLLDAVDRLADRFRAMPQSRLRGPVPGYPSRADAGLALARRLAGTALVAGGEPVRPFPDAGPFAVGDQLAVAGHELALVGDAFVLEEAVAAVRAVTDLTE</sequence>
<name>A0ABN2ZS55_9ACTN</name>
<proteinExistence type="predicted"/>
<dbReference type="Proteomes" id="UP001422759">
    <property type="component" value="Unassembled WGS sequence"/>
</dbReference>
<accession>A0ABN2ZS55</accession>
<protein>
    <submittedName>
        <fullName evidence="1">Uncharacterized protein</fullName>
    </submittedName>
</protein>
<keyword evidence="2" id="KW-1185">Reference proteome</keyword>
<comment type="caution">
    <text evidence="1">The sequence shown here is derived from an EMBL/GenBank/DDBJ whole genome shotgun (WGS) entry which is preliminary data.</text>
</comment>